<dbReference type="AlphaFoldDB" id="A0AA88CSN1"/>
<organism evidence="1 3">
    <name type="scientific">Ficus carica</name>
    <name type="common">Common fig</name>
    <dbReference type="NCBI Taxonomy" id="3494"/>
    <lineage>
        <taxon>Eukaryota</taxon>
        <taxon>Viridiplantae</taxon>
        <taxon>Streptophyta</taxon>
        <taxon>Embryophyta</taxon>
        <taxon>Tracheophyta</taxon>
        <taxon>Spermatophyta</taxon>
        <taxon>Magnoliopsida</taxon>
        <taxon>eudicotyledons</taxon>
        <taxon>Gunneridae</taxon>
        <taxon>Pentapetalae</taxon>
        <taxon>rosids</taxon>
        <taxon>fabids</taxon>
        <taxon>Rosales</taxon>
        <taxon>Moraceae</taxon>
        <taxon>Ficeae</taxon>
        <taxon>Ficus</taxon>
    </lineage>
</organism>
<sequence length="29" mass="3275">MWWSDFLRGKGARPVLVAAKRKGKFGIQA</sequence>
<reference evidence="1" key="1">
    <citation type="submission" date="2023-07" db="EMBL/GenBank/DDBJ databases">
        <title>draft genome sequence of fig (Ficus carica).</title>
        <authorList>
            <person name="Takahashi T."/>
            <person name="Nishimura K."/>
        </authorList>
    </citation>
    <scope>NUCLEOTIDE SEQUENCE</scope>
</reference>
<name>A0AA88CSN1_FICCA</name>
<evidence type="ECO:0000313" key="3">
    <source>
        <dbReference type="Proteomes" id="UP001187192"/>
    </source>
</evidence>
<evidence type="ECO:0000313" key="2">
    <source>
        <dbReference type="EMBL" id="GMN57090.1"/>
    </source>
</evidence>
<protein>
    <submittedName>
        <fullName evidence="1">Uncharacterized protein</fullName>
    </submittedName>
</protein>
<dbReference type="EMBL" id="BTGU01000068">
    <property type="protein sequence ID" value="GMN57090.1"/>
    <property type="molecule type" value="Genomic_DNA"/>
</dbReference>
<keyword evidence="3" id="KW-1185">Reference proteome</keyword>
<accession>A0AA88CSN1</accession>
<proteinExistence type="predicted"/>
<evidence type="ECO:0000313" key="1">
    <source>
        <dbReference type="EMBL" id="GMN30040.1"/>
    </source>
</evidence>
<comment type="caution">
    <text evidence="1">The sequence shown here is derived from an EMBL/GenBank/DDBJ whole genome shotgun (WGS) entry which is preliminary data.</text>
</comment>
<dbReference type="Proteomes" id="UP001187192">
    <property type="component" value="Unassembled WGS sequence"/>
</dbReference>
<dbReference type="EMBL" id="BTGU01004634">
    <property type="protein sequence ID" value="GMN30040.1"/>
    <property type="molecule type" value="Genomic_DNA"/>
</dbReference>
<gene>
    <name evidence="2" type="ORF">TIFTF001_026199</name>
    <name evidence="1" type="ORF">TIFTF001_046399</name>
</gene>